<reference evidence="9 10" key="1">
    <citation type="journal article" date="2015" name="Nature">
        <title>rRNA introns, odd ribosomes, and small enigmatic genomes across a large radiation of phyla.</title>
        <authorList>
            <person name="Brown C.T."/>
            <person name="Hug L.A."/>
            <person name="Thomas B.C."/>
            <person name="Sharon I."/>
            <person name="Castelle C.J."/>
            <person name="Singh A."/>
            <person name="Wilkins M.J."/>
            <person name="Williams K.H."/>
            <person name="Banfield J.F."/>
        </authorList>
    </citation>
    <scope>NUCLEOTIDE SEQUENCE [LARGE SCALE GENOMIC DNA]</scope>
</reference>
<feature type="transmembrane region" description="Helical" evidence="8">
    <location>
        <begin position="31"/>
        <end position="49"/>
    </location>
</feature>
<feature type="transmembrane region" description="Helical" evidence="8">
    <location>
        <begin position="194"/>
        <end position="217"/>
    </location>
</feature>
<gene>
    <name evidence="9" type="ORF">UR35_C0005G0012</name>
</gene>
<dbReference type="PANTHER" id="PTHR21716">
    <property type="entry name" value="TRANSMEMBRANE PROTEIN"/>
    <property type="match status" value="1"/>
</dbReference>
<comment type="similarity">
    <text evidence="2">Belongs to the autoinducer-2 exporter (AI-2E) (TC 2.A.86) family.</text>
</comment>
<keyword evidence="7 8" id="KW-0472">Membrane</keyword>
<feature type="transmembrane region" description="Helical" evidence="8">
    <location>
        <begin position="61"/>
        <end position="82"/>
    </location>
</feature>
<feature type="transmembrane region" description="Helical" evidence="8">
    <location>
        <begin position="237"/>
        <end position="263"/>
    </location>
</feature>
<dbReference type="GO" id="GO:0005886">
    <property type="term" value="C:plasma membrane"/>
    <property type="evidence" value="ECO:0007669"/>
    <property type="project" value="UniProtKB-SubCell"/>
</dbReference>
<name>A0A0G0CN98_9BACT</name>
<sequence length="324" mass="35310">MIRKVEISYKTIVFTAVFAVSLWFLYSIRDIVLQLFAALLLMTILNPIVKKLSRIKIPKALSILVSYIIIFGLFGLAIGILLPPLVEQTTNLANNLPKYLQDSGITKYANSDILKEVVSQLGTVPSQVIKAGFSFFANILNILTVLIFAFYLLLIRDKFDKNLESIFGKEKSIDVSKVVDQLELKLGGWARGQLLLMLLVGISSYIGFVILGIPFALPLALLAGIFEIVPYLGPIVASVPAIILGFSISPFVGGASIGLAILIQQLENYVFVPKIMEKSTGVSPIITLLSLAIGAKLAGITGMVMSIPIVIIIQVLLQNKFSKE</sequence>
<evidence type="ECO:0000256" key="4">
    <source>
        <dbReference type="ARBA" id="ARBA00022475"/>
    </source>
</evidence>
<dbReference type="PANTHER" id="PTHR21716:SF53">
    <property type="entry name" value="PERMEASE PERM-RELATED"/>
    <property type="match status" value="1"/>
</dbReference>
<keyword evidence="4" id="KW-1003">Cell membrane</keyword>
<feature type="transmembrane region" description="Helical" evidence="8">
    <location>
        <begin position="135"/>
        <end position="155"/>
    </location>
</feature>
<evidence type="ECO:0000313" key="9">
    <source>
        <dbReference type="EMBL" id="KKP44882.1"/>
    </source>
</evidence>
<dbReference type="STRING" id="1618566.UR35_C0005G0012"/>
<dbReference type="Pfam" id="PF01594">
    <property type="entry name" value="AI-2E_transport"/>
    <property type="match status" value="1"/>
</dbReference>
<evidence type="ECO:0000256" key="7">
    <source>
        <dbReference type="ARBA" id="ARBA00023136"/>
    </source>
</evidence>
<keyword evidence="3" id="KW-0813">Transport</keyword>
<evidence type="ECO:0000256" key="3">
    <source>
        <dbReference type="ARBA" id="ARBA00022448"/>
    </source>
</evidence>
<evidence type="ECO:0000313" key="10">
    <source>
        <dbReference type="Proteomes" id="UP000034778"/>
    </source>
</evidence>
<evidence type="ECO:0000256" key="6">
    <source>
        <dbReference type="ARBA" id="ARBA00022989"/>
    </source>
</evidence>
<dbReference type="AlphaFoldDB" id="A0A0G0CN98"/>
<dbReference type="GO" id="GO:0055085">
    <property type="term" value="P:transmembrane transport"/>
    <property type="evidence" value="ECO:0007669"/>
    <property type="project" value="TreeGrafter"/>
</dbReference>
<dbReference type="EMBL" id="LBOW01000005">
    <property type="protein sequence ID" value="KKP44882.1"/>
    <property type="molecule type" value="Genomic_DNA"/>
</dbReference>
<accession>A0A0G0CN98</accession>
<evidence type="ECO:0000256" key="8">
    <source>
        <dbReference type="SAM" id="Phobius"/>
    </source>
</evidence>
<keyword evidence="6 8" id="KW-1133">Transmembrane helix</keyword>
<evidence type="ECO:0000256" key="1">
    <source>
        <dbReference type="ARBA" id="ARBA00004651"/>
    </source>
</evidence>
<feature type="transmembrane region" description="Helical" evidence="8">
    <location>
        <begin position="284"/>
        <end position="317"/>
    </location>
</feature>
<dbReference type="InterPro" id="IPR002549">
    <property type="entry name" value="AI-2E-like"/>
</dbReference>
<keyword evidence="5 8" id="KW-0812">Transmembrane</keyword>
<evidence type="ECO:0008006" key="11">
    <source>
        <dbReference type="Google" id="ProtNLM"/>
    </source>
</evidence>
<comment type="subcellular location">
    <subcellularLocation>
        <location evidence="1">Cell membrane</location>
        <topology evidence="1">Multi-pass membrane protein</topology>
    </subcellularLocation>
</comment>
<proteinExistence type="inferred from homology"/>
<organism evidence="9 10">
    <name type="scientific">Candidatus Woesebacteria bacterium GW2011_GWB1_33_22</name>
    <dbReference type="NCBI Taxonomy" id="1618566"/>
    <lineage>
        <taxon>Bacteria</taxon>
        <taxon>Candidatus Woeseibacteriota</taxon>
    </lineage>
</organism>
<dbReference type="Proteomes" id="UP000034778">
    <property type="component" value="Unassembled WGS sequence"/>
</dbReference>
<evidence type="ECO:0000256" key="5">
    <source>
        <dbReference type="ARBA" id="ARBA00022692"/>
    </source>
</evidence>
<feature type="transmembrane region" description="Helical" evidence="8">
    <location>
        <begin position="7"/>
        <end position="25"/>
    </location>
</feature>
<evidence type="ECO:0000256" key="2">
    <source>
        <dbReference type="ARBA" id="ARBA00009773"/>
    </source>
</evidence>
<protein>
    <recommendedName>
        <fullName evidence="11">Permease</fullName>
    </recommendedName>
</protein>
<comment type="caution">
    <text evidence="9">The sequence shown here is derived from an EMBL/GenBank/DDBJ whole genome shotgun (WGS) entry which is preliminary data.</text>
</comment>